<keyword evidence="1" id="KW-0812">Transmembrane</keyword>
<dbReference type="EMBL" id="LCLS01000012">
    <property type="protein sequence ID" value="KKU21766.1"/>
    <property type="molecule type" value="Genomic_DNA"/>
</dbReference>
<evidence type="ECO:0000313" key="3">
    <source>
        <dbReference type="Proteomes" id="UP000034107"/>
    </source>
</evidence>
<sequence>MTNIDYGKIISRSWEITKKNKWLWIYGLILAAAGGGGNFSGGGGGGGNFQASPSGTLKDNLTAIPSGFVDNATQVLGATTNALMEWFFSVSPLTWILVVIAVVFSVLFLVIIGVILQNWAKGALIAGLQMAANNETVTLLNTSPRGISSLKNLIIYSSIEFLVFLVLAILSLLLIGLFFLLGTVSPVMAVVVTILGAIVGGLTLIVVLLLLAMVNIYAQRLIVIKGYSPWQAWKQALAMSKKSFLETIVMGIINLVIGCVAGCLTTIVSLIIVGVPALILLIPQFRDGFHLPGVPTIILLGLLILVFVHINLVVRAIIVIFNYANWNLFFEEVIKNE</sequence>
<name>A0A0G1NMV0_9BACT</name>
<feature type="transmembrane region" description="Helical" evidence="1">
    <location>
        <begin position="187"/>
        <end position="218"/>
    </location>
</feature>
<protein>
    <recommendedName>
        <fullName evidence="4">Glycerophosphoryl diester phosphodiesterase membrane domain-containing protein</fullName>
    </recommendedName>
</protein>
<accession>A0A0G1NMV0</accession>
<dbReference type="AlphaFoldDB" id="A0A0G1NMV0"/>
<feature type="transmembrane region" description="Helical" evidence="1">
    <location>
        <begin position="153"/>
        <end position="181"/>
    </location>
</feature>
<evidence type="ECO:0000256" key="1">
    <source>
        <dbReference type="SAM" id="Phobius"/>
    </source>
</evidence>
<organism evidence="2 3">
    <name type="scientific">Candidatus Nomurabacteria bacterium GW2011_GWA1_46_11</name>
    <dbReference type="NCBI Taxonomy" id="1618732"/>
    <lineage>
        <taxon>Bacteria</taxon>
        <taxon>Candidatus Nomuraibacteriota</taxon>
    </lineage>
</organism>
<dbReference type="Proteomes" id="UP000034107">
    <property type="component" value="Unassembled WGS sequence"/>
</dbReference>
<feature type="transmembrane region" description="Helical" evidence="1">
    <location>
        <begin position="294"/>
        <end position="321"/>
    </location>
</feature>
<feature type="transmembrane region" description="Helical" evidence="1">
    <location>
        <begin position="93"/>
        <end position="116"/>
    </location>
</feature>
<reference evidence="2 3" key="1">
    <citation type="journal article" date="2015" name="Nature">
        <title>rRNA introns, odd ribosomes, and small enigmatic genomes across a large radiation of phyla.</title>
        <authorList>
            <person name="Brown C.T."/>
            <person name="Hug L.A."/>
            <person name="Thomas B.C."/>
            <person name="Sharon I."/>
            <person name="Castelle C.J."/>
            <person name="Singh A."/>
            <person name="Wilkins M.J."/>
            <person name="Williams K.H."/>
            <person name="Banfield J.F."/>
        </authorList>
    </citation>
    <scope>NUCLEOTIDE SEQUENCE [LARGE SCALE GENOMIC DNA]</scope>
</reference>
<gene>
    <name evidence="2" type="ORF">UX31_C0012G0002</name>
</gene>
<keyword evidence="1" id="KW-0472">Membrane</keyword>
<proteinExistence type="predicted"/>
<feature type="transmembrane region" description="Helical" evidence="1">
    <location>
        <begin position="249"/>
        <end position="282"/>
    </location>
</feature>
<comment type="caution">
    <text evidence="2">The sequence shown here is derived from an EMBL/GenBank/DDBJ whole genome shotgun (WGS) entry which is preliminary data.</text>
</comment>
<evidence type="ECO:0000313" key="2">
    <source>
        <dbReference type="EMBL" id="KKU21766.1"/>
    </source>
</evidence>
<feature type="transmembrane region" description="Helical" evidence="1">
    <location>
        <begin position="21"/>
        <end position="39"/>
    </location>
</feature>
<keyword evidence="1" id="KW-1133">Transmembrane helix</keyword>
<evidence type="ECO:0008006" key="4">
    <source>
        <dbReference type="Google" id="ProtNLM"/>
    </source>
</evidence>